<dbReference type="PANTHER" id="PTHR34220">
    <property type="entry name" value="SENSOR HISTIDINE KINASE YPDA"/>
    <property type="match status" value="1"/>
</dbReference>
<dbReference type="PANTHER" id="PTHR34220:SF7">
    <property type="entry name" value="SENSOR HISTIDINE KINASE YPDA"/>
    <property type="match status" value="1"/>
</dbReference>
<evidence type="ECO:0000256" key="7">
    <source>
        <dbReference type="ARBA" id="ARBA00022741"/>
    </source>
</evidence>
<dbReference type="PROSITE" id="PS50109">
    <property type="entry name" value="HIS_KIN"/>
    <property type="match status" value="1"/>
</dbReference>
<dbReference type="InterPro" id="IPR003660">
    <property type="entry name" value="HAMP_dom"/>
</dbReference>
<dbReference type="SUPFAM" id="SSF158472">
    <property type="entry name" value="HAMP domain-like"/>
    <property type="match status" value="1"/>
</dbReference>
<dbReference type="AlphaFoldDB" id="A0A1U9K431"/>
<comment type="catalytic activity">
    <reaction evidence="1">
        <text>ATP + protein L-histidine = ADP + protein N-phospho-L-histidine.</text>
        <dbReference type="EC" id="2.7.13.3"/>
    </reaction>
</comment>
<evidence type="ECO:0000256" key="3">
    <source>
        <dbReference type="ARBA" id="ARBA00012438"/>
    </source>
</evidence>
<keyword evidence="16" id="KW-1185">Reference proteome</keyword>
<dbReference type="SMART" id="SM00387">
    <property type="entry name" value="HATPase_c"/>
    <property type="match status" value="1"/>
</dbReference>
<dbReference type="InterPro" id="IPR010559">
    <property type="entry name" value="Sig_transdc_His_kin_internal"/>
</dbReference>
<dbReference type="InterPro" id="IPR036890">
    <property type="entry name" value="HATPase_C_sf"/>
</dbReference>
<dbReference type="KEGG" id="ntr:B0W44_02445"/>
<gene>
    <name evidence="15" type="ORF">B0W44_02445</name>
</gene>
<evidence type="ECO:0000256" key="11">
    <source>
        <dbReference type="ARBA" id="ARBA00023136"/>
    </source>
</evidence>
<dbReference type="Pfam" id="PF00672">
    <property type="entry name" value="HAMP"/>
    <property type="match status" value="1"/>
</dbReference>
<evidence type="ECO:0000259" key="14">
    <source>
        <dbReference type="PROSITE" id="PS50885"/>
    </source>
</evidence>
<dbReference type="Pfam" id="PF02518">
    <property type="entry name" value="HATPase_c"/>
    <property type="match status" value="1"/>
</dbReference>
<reference evidence="15 16" key="1">
    <citation type="journal article" date="2015" name="Int. J. Syst. Evol. Microbiol.">
        <title>Novibacillus thermophilus gen. nov., sp. nov., a Gram-staining-negative and moderately thermophilic member of the family Thermoactinomycetaceae.</title>
        <authorList>
            <person name="Yang G."/>
            <person name="Chen J."/>
            <person name="Zhou S."/>
        </authorList>
    </citation>
    <scope>NUCLEOTIDE SEQUENCE [LARGE SCALE GENOMIC DNA]</scope>
    <source>
        <strain evidence="15 16">SG-1</strain>
    </source>
</reference>
<keyword evidence="9" id="KW-0067">ATP-binding</keyword>
<dbReference type="Proteomes" id="UP000188603">
    <property type="component" value="Chromosome"/>
</dbReference>
<dbReference type="SUPFAM" id="SSF55874">
    <property type="entry name" value="ATPase domain of HSP90 chaperone/DNA topoisomerase II/histidine kinase"/>
    <property type="match status" value="1"/>
</dbReference>
<accession>A0A1U9K431</accession>
<evidence type="ECO:0000256" key="10">
    <source>
        <dbReference type="ARBA" id="ARBA00023012"/>
    </source>
</evidence>
<dbReference type="EC" id="2.7.13.3" evidence="3"/>
<keyword evidence="12" id="KW-1133">Transmembrane helix</keyword>
<dbReference type="InterPro" id="IPR050640">
    <property type="entry name" value="Bact_2-comp_sensor_kinase"/>
</dbReference>
<protein>
    <recommendedName>
        <fullName evidence="3">histidine kinase</fullName>
        <ecNumber evidence="3">2.7.13.3</ecNumber>
    </recommendedName>
</protein>
<proteinExistence type="predicted"/>
<evidence type="ECO:0000313" key="15">
    <source>
        <dbReference type="EMBL" id="AQS54799.1"/>
    </source>
</evidence>
<keyword evidence="10" id="KW-0902">Two-component regulatory system</keyword>
<dbReference type="OrthoDB" id="9776552at2"/>
<dbReference type="EMBL" id="CP019699">
    <property type="protein sequence ID" value="AQS54799.1"/>
    <property type="molecule type" value="Genomic_DNA"/>
</dbReference>
<dbReference type="CDD" id="cd06225">
    <property type="entry name" value="HAMP"/>
    <property type="match status" value="1"/>
</dbReference>
<comment type="subcellular location">
    <subcellularLocation>
        <location evidence="2">Cell membrane</location>
        <topology evidence="2">Multi-pass membrane protein</topology>
    </subcellularLocation>
</comment>
<dbReference type="GO" id="GO:0005524">
    <property type="term" value="F:ATP binding"/>
    <property type="evidence" value="ECO:0007669"/>
    <property type="project" value="UniProtKB-KW"/>
</dbReference>
<keyword evidence="11 12" id="KW-0472">Membrane</keyword>
<dbReference type="InterPro" id="IPR004358">
    <property type="entry name" value="Sig_transdc_His_kin-like_C"/>
</dbReference>
<dbReference type="GO" id="GO:0000155">
    <property type="term" value="F:phosphorelay sensor kinase activity"/>
    <property type="evidence" value="ECO:0007669"/>
    <property type="project" value="InterPro"/>
</dbReference>
<keyword evidence="8" id="KW-0418">Kinase</keyword>
<dbReference type="PRINTS" id="PR00344">
    <property type="entry name" value="BCTRLSENSOR"/>
</dbReference>
<evidence type="ECO:0000313" key="16">
    <source>
        <dbReference type="Proteomes" id="UP000188603"/>
    </source>
</evidence>
<dbReference type="STRING" id="1471761.B0W44_02445"/>
<feature type="domain" description="HAMP" evidence="14">
    <location>
        <begin position="307"/>
        <end position="362"/>
    </location>
</feature>
<evidence type="ECO:0000256" key="9">
    <source>
        <dbReference type="ARBA" id="ARBA00022840"/>
    </source>
</evidence>
<evidence type="ECO:0000256" key="6">
    <source>
        <dbReference type="ARBA" id="ARBA00022679"/>
    </source>
</evidence>
<evidence type="ECO:0000256" key="12">
    <source>
        <dbReference type="SAM" id="Phobius"/>
    </source>
</evidence>
<keyword evidence="7" id="KW-0547">Nucleotide-binding</keyword>
<evidence type="ECO:0000256" key="8">
    <source>
        <dbReference type="ARBA" id="ARBA00022777"/>
    </source>
</evidence>
<organism evidence="15 16">
    <name type="scientific">Novibacillus thermophilus</name>
    <dbReference type="NCBI Taxonomy" id="1471761"/>
    <lineage>
        <taxon>Bacteria</taxon>
        <taxon>Bacillati</taxon>
        <taxon>Bacillota</taxon>
        <taxon>Bacilli</taxon>
        <taxon>Bacillales</taxon>
        <taxon>Thermoactinomycetaceae</taxon>
        <taxon>Novibacillus</taxon>
    </lineage>
</organism>
<feature type="domain" description="Histidine kinase" evidence="13">
    <location>
        <begin position="383"/>
        <end position="574"/>
    </location>
</feature>
<dbReference type="SMART" id="SM00304">
    <property type="entry name" value="HAMP"/>
    <property type="match status" value="1"/>
</dbReference>
<evidence type="ECO:0000256" key="4">
    <source>
        <dbReference type="ARBA" id="ARBA00022475"/>
    </source>
</evidence>
<dbReference type="Gene3D" id="3.30.565.10">
    <property type="entry name" value="Histidine kinase-like ATPase, C-terminal domain"/>
    <property type="match status" value="1"/>
</dbReference>
<dbReference type="PROSITE" id="PS50885">
    <property type="entry name" value="HAMP"/>
    <property type="match status" value="1"/>
</dbReference>
<dbReference type="InterPro" id="IPR003594">
    <property type="entry name" value="HATPase_dom"/>
</dbReference>
<keyword evidence="4" id="KW-1003">Cell membrane</keyword>
<name>A0A1U9K431_9BACL</name>
<dbReference type="Pfam" id="PF06580">
    <property type="entry name" value="His_kinase"/>
    <property type="match status" value="1"/>
</dbReference>
<dbReference type="GO" id="GO:0005886">
    <property type="term" value="C:plasma membrane"/>
    <property type="evidence" value="ECO:0007669"/>
    <property type="project" value="UniProtKB-SubCell"/>
</dbReference>
<dbReference type="Gene3D" id="6.10.340.10">
    <property type="match status" value="1"/>
</dbReference>
<keyword evidence="6" id="KW-0808">Transferase</keyword>
<feature type="transmembrane region" description="Helical" evidence="12">
    <location>
        <begin position="18"/>
        <end position="40"/>
    </location>
</feature>
<dbReference type="InterPro" id="IPR005467">
    <property type="entry name" value="His_kinase_dom"/>
</dbReference>
<evidence type="ECO:0000256" key="1">
    <source>
        <dbReference type="ARBA" id="ARBA00000085"/>
    </source>
</evidence>
<evidence type="ECO:0000259" key="13">
    <source>
        <dbReference type="PROSITE" id="PS50109"/>
    </source>
</evidence>
<keyword evidence="12" id="KW-0812">Transmembrane</keyword>
<keyword evidence="5" id="KW-0597">Phosphoprotein</keyword>
<sequence>MRICVKTIYKRLKIKQKIFWMTFFLMLMIGVYSLIAFHYVTELYQGQIYDEAAETLNISSNLVDNELRELEQLSFQMITDDRIQTYLQFLNRSEHNYEAHRMTTLMQSRILHYEQQEKYIVAIQVLSGEGSTYTIGDERPAFEKRTEWLSAASRAEGRIVWLPVPGEENVVVALREIRAMENVSMEHLGYVLIYMDMKKLVDETLNLSPGKHFLISLQDEPVFSTDEAFVDLTHNRQPPGKGYEIVPFQSGRYLVAYSMSSSQPLTYFNILPYEVIAEKTGMVKNAMLFIFMMVFLLALAIGHKVSHGITRPLENLTLRMKKVQEGQFDTVESRFEHDSEDETAQLHRNFRTMLEQINTLIKENYEKQLIIKETEYRALQSQINPHFLYNTLNSVTWMAKVNKQEQIASVVESLGNMMRSIVSKKEPLIQIGEELQIVKDYVNIQRVRYKERLQFCLEVDPGLEQFFIPKLTIQPIVENAILHGVGAVTKGKVSVSVLSRQKDIFVVVEDDGPGMNEATVQDIFAGKVKSKGTGIGLKNIHDRLQLIFGERYGIEVESELENGTKVMFNIPYEKR</sequence>
<evidence type="ECO:0000256" key="2">
    <source>
        <dbReference type="ARBA" id="ARBA00004651"/>
    </source>
</evidence>
<evidence type="ECO:0000256" key="5">
    <source>
        <dbReference type="ARBA" id="ARBA00022553"/>
    </source>
</evidence>